<dbReference type="AlphaFoldDB" id="A0A835Y2D1"/>
<dbReference type="FunFam" id="3.40.30.10:FF:000093">
    <property type="entry name" value="Glutaredoxin 2"/>
    <property type="match status" value="1"/>
</dbReference>
<dbReference type="InterPro" id="IPR002109">
    <property type="entry name" value="Glutaredoxin"/>
</dbReference>
<comment type="similarity">
    <text evidence="1">Belongs to the glutaredoxin family. CPYC subfamily.</text>
</comment>
<dbReference type="InterPro" id="IPR011767">
    <property type="entry name" value="GLR_AS"/>
</dbReference>
<protein>
    <recommendedName>
        <fullName evidence="6">Glutaredoxin domain-containing protein</fullName>
    </recommendedName>
</protein>
<evidence type="ECO:0000313" key="7">
    <source>
        <dbReference type="EMBL" id="KAG2491300.1"/>
    </source>
</evidence>
<keyword evidence="2" id="KW-0813">Transport</keyword>
<dbReference type="SUPFAM" id="SSF52833">
    <property type="entry name" value="Thioredoxin-like"/>
    <property type="match status" value="1"/>
</dbReference>
<dbReference type="PROSITE" id="PS51354">
    <property type="entry name" value="GLUTAREDOXIN_2"/>
    <property type="match status" value="1"/>
</dbReference>
<comment type="caution">
    <text evidence="7">The sequence shown here is derived from an EMBL/GenBank/DDBJ whole genome shotgun (WGS) entry which is preliminary data.</text>
</comment>
<gene>
    <name evidence="7" type="ORF">HYH03_010306</name>
</gene>
<evidence type="ECO:0000256" key="3">
    <source>
        <dbReference type="ARBA" id="ARBA00022982"/>
    </source>
</evidence>
<dbReference type="InterPro" id="IPR011899">
    <property type="entry name" value="Glutaredoxin_euk/vir"/>
</dbReference>
<dbReference type="PANTHER" id="PTHR45694">
    <property type="entry name" value="GLUTAREDOXIN 2"/>
    <property type="match status" value="1"/>
</dbReference>
<dbReference type="InterPro" id="IPR036249">
    <property type="entry name" value="Thioredoxin-like_sf"/>
</dbReference>
<dbReference type="GO" id="GO:0034599">
    <property type="term" value="P:cellular response to oxidative stress"/>
    <property type="evidence" value="ECO:0007669"/>
    <property type="project" value="TreeGrafter"/>
</dbReference>
<keyword evidence="4" id="KW-1015">Disulfide bond</keyword>
<keyword evidence="5" id="KW-0676">Redox-active center</keyword>
<dbReference type="NCBIfam" id="TIGR02180">
    <property type="entry name" value="GRX_euk"/>
    <property type="match status" value="1"/>
</dbReference>
<accession>A0A835Y2D1</accession>
<reference evidence="7" key="1">
    <citation type="journal article" date="2020" name="bioRxiv">
        <title>Comparative genomics of Chlamydomonas.</title>
        <authorList>
            <person name="Craig R.J."/>
            <person name="Hasan A.R."/>
            <person name="Ness R.W."/>
            <person name="Keightley P.D."/>
        </authorList>
    </citation>
    <scope>NUCLEOTIDE SEQUENCE</scope>
    <source>
        <strain evidence="7">CCAP 11/70</strain>
    </source>
</reference>
<name>A0A835Y2D1_9CHLO</name>
<sequence length="132" mass="14123">MAMLSRRAFTACRVQAASRRVTPVRAMASAADKVKSFVGDSKVAIFSKTYCPYCTRVKGLMTELKVPFQVLELDNMGAEGQELQDALQPVTGRRTVPQVFVGGKFIGGCDDTVALHNAGKLKGELAAVGISI</sequence>
<feature type="domain" description="Glutaredoxin" evidence="6">
    <location>
        <begin position="43"/>
        <end position="106"/>
    </location>
</feature>
<proteinExistence type="inferred from homology"/>
<dbReference type="PRINTS" id="PR00160">
    <property type="entry name" value="GLUTAREDOXIN"/>
</dbReference>
<dbReference type="PROSITE" id="PS00195">
    <property type="entry name" value="GLUTAREDOXIN_1"/>
    <property type="match status" value="1"/>
</dbReference>
<dbReference type="GO" id="GO:0005737">
    <property type="term" value="C:cytoplasm"/>
    <property type="evidence" value="ECO:0007669"/>
    <property type="project" value="TreeGrafter"/>
</dbReference>
<dbReference type="Pfam" id="PF00462">
    <property type="entry name" value="Glutaredoxin"/>
    <property type="match status" value="1"/>
</dbReference>
<evidence type="ECO:0000259" key="6">
    <source>
        <dbReference type="Pfam" id="PF00462"/>
    </source>
</evidence>
<dbReference type="Gene3D" id="3.40.30.10">
    <property type="entry name" value="Glutaredoxin"/>
    <property type="match status" value="1"/>
</dbReference>
<evidence type="ECO:0000256" key="5">
    <source>
        <dbReference type="ARBA" id="ARBA00023284"/>
    </source>
</evidence>
<evidence type="ECO:0000256" key="4">
    <source>
        <dbReference type="ARBA" id="ARBA00023157"/>
    </source>
</evidence>
<dbReference type="Proteomes" id="UP000612055">
    <property type="component" value="Unassembled WGS sequence"/>
</dbReference>
<dbReference type="PANTHER" id="PTHR45694:SF18">
    <property type="entry name" value="GLUTAREDOXIN-1-RELATED"/>
    <property type="match status" value="1"/>
</dbReference>
<dbReference type="InterPro" id="IPR014025">
    <property type="entry name" value="Glutaredoxin_subgr"/>
</dbReference>
<dbReference type="OrthoDB" id="418495at2759"/>
<evidence type="ECO:0000256" key="1">
    <source>
        <dbReference type="ARBA" id="ARBA00007190"/>
    </source>
</evidence>
<evidence type="ECO:0000313" key="8">
    <source>
        <dbReference type="Proteomes" id="UP000612055"/>
    </source>
</evidence>
<dbReference type="GO" id="GO:0015038">
    <property type="term" value="F:glutathione disulfide oxidoreductase activity"/>
    <property type="evidence" value="ECO:0007669"/>
    <property type="project" value="TreeGrafter"/>
</dbReference>
<dbReference type="EMBL" id="JAEHOE010000054">
    <property type="protein sequence ID" value="KAG2491300.1"/>
    <property type="molecule type" value="Genomic_DNA"/>
</dbReference>
<keyword evidence="3" id="KW-0249">Electron transport</keyword>
<organism evidence="7 8">
    <name type="scientific">Edaphochlamys debaryana</name>
    <dbReference type="NCBI Taxonomy" id="47281"/>
    <lineage>
        <taxon>Eukaryota</taxon>
        <taxon>Viridiplantae</taxon>
        <taxon>Chlorophyta</taxon>
        <taxon>core chlorophytes</taxon>
        <taxon>Chlorophyceae</taxon>
        <taxon>CS clade</taxon>
        <taxon>Chlamydomonadales</taxon>
        <taxon>Chlamydomonadales incertae sedis</taxon>
        <taxon>Edaphochlamys</taxon>
    </lineage>
</organism>
<dbReference type="CDD" id="cd03419">
    <property type="entry name" value="GRX_GRXh_1_2_like"/>
    <property type="match status" value="1"/>
</dbReference>
<keyword evidence="8" id="KW-1185">Reference proteome</keyword>
<evidence type="ECO:0000256" key="2">
    <source>
        <dbReference type="ARBA" id="ARBA00022448"/>
    </source>
</evidence>